<accession>A0A3Q9MNH0</accession>
<gene>
    <name evidence="3" type="ORF">EL007_05660</name>
    <name evidence="2" type="ORF">ELZ88_05650</name>
</gene>
<evidence type="ECO:0000256" key="1">
    <source>
        <dbReference type="SAM" id="Coils"/>
    </source>
</evidence>
<sequence length="267" mass="30103">MKPDLFTAVMKTIGSTQDENIRTAIDSALDTLNEKANQNAEATINNALDVFSKAKSAHTENMLKLNDIDAAIARSEKERQNALNESAEAEQNWRTRFRELRGMMTPELKAEHSQRVAGRELAEEFTALIDELNDDKASTMLSACTSGDKYVGTHFTVFSAYSRNEWATVMKDIPPSLVRAFALRLRELEIKGEEHPHNVLIQELGENVLAQSRYYTFNMEHEPVISKIGLHRPALTGVDMKLYKSPVLRMARAKELAQKKKTRGVKP</sequence>
<dbReference type="EMBL" id="CP034698">
    <property type="protein sequence ID" value="AZT40825.1"/>
    <property type="molecule type" value="Genomic_DNA"/>
</dbReference>
<dbReference type="EMBL" id="CP034709">
    <property type="protein sequence ID" value="AZT36358.1"/>
    <property type="molecule type" value="Genomic_DNA"/>
</dbReference>
<evidence type="ECO:0000313" key="2">
    <source>
        <dbReference type="EMBL" id="AZT36358.1"/>
    </source>
</evidence>
<evidence type="ECO:0000313" key="3">
    <source>
        <dbReference type="EMBL" id="AZT40825.1"/>
    </source>
</evidence>
<feature type="coiled-coil region" evidence="1">
    <location>
        <begin position="65"/>
        <end position="92"/>
    </location>
</feature>
<organism evidence="2">
    <name type="scientific">Salmonella enterica subsp. enterica serovar Karamoja</name>
    <dbReference type="NCBI Taxonomy" id="2500153"/>
    <lineage>
        <taxon>Bacteria</taxon>
        <taxon>Pseudomonadati</taxon>
        <taxon>Pseudomonadota</taxon>
        <taxon>Gammaproteobacteria</taxon>
        <taxon>Enterobacterales</taxon>
        <taxon>Enterobacteriaceae</taxon>
        <taxon>Salmonella</taxon>
    </lineage>
</organism>
<name>A0A3Q9MNH0_SALET</name>
<dbReference type="RefSeq" id="WP_016242326.1">
    <property type="nucleotide sequence ID" value="NZ_CP034698.1"/>
</dbReference>
<keyword evidence="1" id="KW-0175">Coiled coil</keyword>
<dbReference type="AlphaFoldDB" id="A0A3Q9MNH0"/>
<protein>
    <submittedName>
        <fullName evidence="2">Capsid protein</fullName>
    </submittedName>
</protein>
<proteinExistence type="predicted"/>
<reference evidence="2" key="1">
    <citation type="submission" date="2018-12" db="EMBL/GenBank/DDBJ databases">
        <title>Complete genome sequences of twenty non-typhoidal Salmonella isolates from Rwanda.</title>
        <authorList>
            <person name="Byukusenge M."/>
            <person name="Li L."/>
            <person name="Subhashinie K."/>
            <person name="Nzayirambaho M."/>
            <person name="Kuchipudi S.V."/>
            <person name="Jayarao B.M."/>
        </authorList>
    </citation>
    <scope>NUCLEOTIDE SEQUENCE</scope>
    <source>
        <strain evidence="2">RSE21</strain>
        <strain evidence="3">RSE40</strain>
    </source>
</reference>